<evidence type="ECO:0000313" key="2">
    <source>
        <dbReference type="Proteomes" id="UP000288758"/>
    </source>
</evidence>
<dbReference type="AlphaFoldDB" id="A0A410RMW8"/>
<gene>
    <name evidence="1" type="ORF">EJ065_1653</name>
</gene>
<accession>A0A410RMW8</accession>
<dbReference type="Proteomes" id="UP000288758">
    <property type="component" value="Chromosome"/>
</dbReference>
<dbReference type="EMBL" id="CP034669">
    <property type="protein sequence ID" value="QAT83252.1"/>
    <property type="molecule type" value="Genomic_DNA"/>
</dbReference>
<dbReference type="RefSeq" id="WP_128795429.1">
    <property type="nucleotide sequence ID" value="NZ_CP034669.1"/>
</dbReference>
<protein>
    <submittedName>
        <fullName evidence="1">Uncharacterized protein</fullName>
    </submittedName>
</protein>
<reference evidence="1 2" key="1">
    <citation type="submission" date="2018-12" db="EMBL/GenBank/DDBJ databases">
        <title>Complete Genome Sequence of the Corallopyronin A producing Myxobacterium Corallococcus coralloides B035.</title>
        <authorList>
            <person name="Bouhired S.M."/>
            <person name="Rupp O."/>
            <person name="Blom J."/>
            <person name="Schaeberle T.F."/>
            <person name="Kehraus S."/>
            <person name="Schiefer A."/>
            <person name="Pfarr K."/>
            <person name="Goesmann A."/>
            <person name="Hoerauf A."/>
            <person name="Koenig G.M."/>
        </authorList>
    </citation>
    <scope>NUCLEOTIDE SEQUENCE [LARGE SCALE GENOMIC DNA]</scope>
    <source>
        <strain evidence="1 2">B035</strain>
    </source>
</reference>
<organism evidence="1 2">
    <name type="scientific">Corallococcus coralloides</name>
    <name type="common">Myxococcus coralloides</name>
    <dbReference type="NCBI Taxonomy" id="184914"/>
    <lineage>
        <taxon>Bacteria</taxon>
        <taxon>Pseudomonadati</taxon>
        <taxon>Myxococcota</taxon>
        <taxon>Myxococcia</taxon>
        <taxon>Myxococcales</taxon>
        <taxon>Cystobacterineae</taxon>
        <taxon>Myxococcaceae</taxon>
        <taxon>Corallococcus</taxon>
    </lineage>
</organism>
<evidence type="ECO:0000313" key="1">
    <source>
        <dbReference type="EMBL" id="QAT83252.1"/>
    </source>
</evidence>
<proteinExistence type="predicted"/>
<name>A0A410RMW8_CORCK</name>
<sequence>MGMYGEVLGIGPFRRELVPFLQQPEAWHRDTREGALIVVPVFSAPEGSSRSRALAGCFGADPWDFNTHALDPWRADVDALKRFEQPGEEHRLECFLRLRDAGFSFYFQPNG</sequence>